<proteinExistence type="predicted"/>
<dbReference type="Proteomes" id="UP000765509">
    <property type="component" value="Unassembled WGS sequence"/>
</dbReference>
<dbReference type="Pfam" id="PF13358">
    <property type="entry name" value="DDE_3"/>
    <property type="match status" value="1"/>
</dbReference>
<feature type="domain" description="Tc1-like transposase DDE" evidence="1">
    <location>
        <begin position="196"/>
        <end position="315"/>
    </location>
</feature>
<protein>
    <recommendedName>
        <fullName evidence="1">Tc1-like transposase DDE domain-containing protein</fullName>
    </recommendedName>
</protein>
<dbReference type="PANTHER" id="PTHR23022:SF135">
    <property type="entry name" value="SI:DKEY-77F5.3"/>
    <property type="match status" value="1"/>
</dbReference>
<reference evidence="2" key="1">
    <citation type="submission" date="2021-03" db="EMBL/GenBank/DDBJ databases">
        <title>Draft genome sequence of rust myrtle Austropuccinia psidii MF-1, a brazilian biotype.</title>
        <authorList>
            <person name="Quecine M.C."/>
            <person name="Pachon D.M.R."/>
            <person name="Bonatelli M.L."/>
            <person name="Correr F.H."/>
            <person name="Franceschini L.M."/>
            <person name="Leite T.F."/>
            <person name="Margarido G.R.A."/>
            <person name="Almeida C.A."/>
            <person name="Ferrarezi J.A."/>
            <person name="Labate C.A."/>
        </authorList>
    </citation>
    <scope>NUCLEOTIDE SEQUENCE</scope>
    <source>
        <strain evidence="2">MF-1</strain>
    </source>
</reference>
<dbReference type="OrthoDB" id="120326at2759"/>
<comment type="caution">
    <text evidence="2">The sequence shown here is derived from an EMBL/GenBank/DDBJ whole genome shotgun (WGS) entry which is preliminary data.</text>
</comment>
<organism evidence="2 3">
    <name type="scientific">Austropuccinia psidii MF-1</name>
    <dbReference type="NCBI Taxonomy" id="1389203"/>
    <lineage>
        <taxon>Eukaryota</taxon>
        <taxon>Fungi</taxon>
        <taxon>Dikarya</taxon>
        <taxon>Basidiomycota</taxon>
        <taxon>Pucciniomycotina</taxon>
        <taxon>Pucciniomycetes</taxon>
        <taxon>Pucciniales</taxon>
        <taxon>Sphaerophragmiaceae</taxon>
        <taxon>Austropuccinia</taxon>
    </lineage>
</organism>
<evidence type="ECO:0000313" key="3">
    <source>
        <dbReference type="Proteomes" id="UP000765509"/>
    </source>
</evidence>
<sequence>MIHICPSHQDIETNCLDEKTTPPKQLTMPRHKAFPNIFQRLYKAWFMSLLTITISIVYLDIKLRAQVVGMQKAGLSFWAIAAHSNLPLSTTSRPTKMNERDCRELSRIITCHCRLTVAQVTNMLTTQVSTRTIQRDIHQLGKQSRIAPKKPYLRPQDFQRQLAFAHEHRHCRITDWATASKKINLENLAVNHRSGRRSVMVWGAFCGGTKGPLVILQGQQTATDLVSNFYRPALWPFVKHMERAPYVLGRQQLTLMEDGAPIHTARVSQEWREPNGLVKLQWPPHSPNMNMIENLWKKIKLQVFTFYQPQTMDELQAAITAAWNDIPSQHLDKLFKTMPKRMQEIIN</sequence>
<name>A0A9Q3CSV5_9BASI</name>
<keyword evidence="3" id="KW-1185">Reference proteome</keyword>
<evidence type="ECO:0000259" key="1">
    <source>
        <dbReference type="Pfam" id="PF13358"/>
    </source>
</evidence>
<dbReference type="GO" id="GO:0003676">
    <property type="term" value="F:nucleic acid binding"/>
    <property type="evidence" value="ECO:0007669"/>
    <property type="project" value="InterPro"/>
</dbReference>
<dbReference type="InterPro" id="IPR038717">
    <property type="entry name" value="Tc1-like_DDE_dom"/>
</dbReference>
<gene>
    <name evidence="2" type="ORF">O181_028917</name>
</gene>
<accession>A0A9Q3CSV5</accession>
<dbReference type="AlphaFoldDB" id="A0A9Q3CSV5"/>
<dbReference type="Gene3D" id="3.30.420.10">
    <property type="entry name" value="Ribonuclease H-like superfamily/Ribonuclease H"/>
    <property type="match status" value="1"/>
</dbReference>
<dbReference type="PANTHER" id="PTHR23022">
    <property type="entry name" value="TRANSPOSABLE ELEMENT-RELATED"/>
    <property type="match status" value="1"/>
</dbReference>
<evidence type="ECO:0000313" key="2">
    <source>
        <dbReference type="EMBL" id="MBW0489202.1"/>
    </source>
</evidence>
<dbReference type="InterPro" id="IPR052338">
    <property type="entry name" value="Transposase_5"/>
</dbReference>
<dbReference type="InterPro" id="IPR036397">
    <property type="entry name" value="RNaseH_sf"/>
</dbReference>
<dbReference type="EMBL" id="AVOT02009963">
    <property type="protein sequence ID" value="MBW0489202.1"/>
    <property type="molecule type" value="Genomic_DNA"/>
</dbReference>